<organism evidence="2">
    <name type="scientific">Sarcoptes scabiei</name>
    <name type="common">Itch mite</name>
    <name type="synonym">Acarus scabiei</name>
    <dbReference type="NCBI Taxonomy" id="52283"/>
    <lineage>
        <taxon>Eukaryota</taxon>
        <taxon>Metazoa</taxon>
        <taxon>Ecdysozoa</taxon>
        <taxon>Arthropoda</taxon>
        <taxon>Chelicerata</taxon>
        <taxon>Arachnida</taxon>
        <taxon>Acari</taxon>
        <taxon>Acariformes</taxon>
        <taxon>Sarcoptiformes</taxon>
        <taxon>Astigmata</taxon>
        <taxon>Psoroptidia</taxon>
        <taxon>Sarcoptoidea</taxon>
        <taxon>Sarcoptidae</taxon>
        <taxon>Sarcoptinae</taxon>
        <taxon>Sarcoptes</taxon>
    </lineage>
</organism>
<dbReference type="EMBL" id="WVUK01000066">
    <property type="protein sequence ID" value="KAF7487910.1"/>
    <property type="molecule type" value="Genomic_DNA"/>
</dbReference>
<reference evidence="3" key="3">
    <citation type="submission" date="2022-06" db="UniProtKB">
        <authorList>
            <consortium name="EnsemblMetazoa"/>
        </authorList>
    </citation>
    <scope>IDENTIFICATION</scope>
</reference>
<feature type="region of interest" description="Disordered" evidence="1">
    <location>
        <begin position="187"/>
        <end position="209"/>
    </location>
</feature>
<accession>A0A834R1C8</accession>
<name>A0A834R1C8_SARSC</name>
<dbReference type="Proteomes" id="UP000070412">
    <property type="component" value="Unassembled WGS sequence"/>
</dbReference>
<evidence type="ECO:0000313" key="2">
    <source>
        <dbReference type="EMBL" id="KAF7487910.1"/>
    </source>
</evidence>
<evidence type="ECO:0000256" key="1">
    <source>
        <dbReference type="SAM" id="MobiDB-lite"/>
    </source>
</evidence>
<proteinExistence type="predicted"/>
<dbReference type="AlphaFoldDB" id="A0A834R1C8"/>
<reference evidence="4" key="1">
    <citation type="journal article" date="2020" name="PLoS Negl. Trop. Dis.">
        <title>High-quality nuclear genome for Sarcoptes scabiei-A critical resource for a neglected parasite.</title>
        <authorList>
            <person name="Korhonen P.K."/>
            <person name="Gasser R.B."/>
            <person name="Ma G."/>
            <person name="Wang T."/>
            <person name="Stroehlein A.J."/>
            <person name="Young N.D."/>
            <person name="Ang C.S."/>
            <person name="Fernando D.D."/>
            <person name="Lu H.C."/>
            <person name="Taylor S."/>
            <person name="Reynolds S.L."/>
            <person name="Mofiz E."/>
            <person name="Najaraj S.H."/>
            <person name="Gowda H."/>
            <person name="Madugundu A."/>
            <person name="Renuse S."/>
            <person name="Holt D."/>
            <person name="Pandey A."/>
            <person name="Papenfuss A.T."/>
            <person name="Fischer K."/>
        </authorList>
    </citation>
    <scope>NUCLEOTIDE SEQUENCE [LARGE SCALE GENOMIC DNA]</scope>
</reference>
<evidence type="ECO:0000313" key="3">
    <source>
        <dbReference type="EnsemblMetazoa" id="KAF7487910.1"/>
    </source>
</evidence>
<protein>
    <submittedName>
        <fullName evidence="2 3">Uncharacterized protein</fullName>
    </submittedName>
</protein>
<dbReference type="OrthoDB" id="6516977at2759"/>
<sequence length="382" mass="43991">MFILMIIELPFFVLFKWYSFVRPKMFFEHHCDSSAKSQSIRDHKMFGLILIAFVLISFDCSKNRFVSCQASSSSPNKSFPLESLSKTIDSMRKNKEFLNFFFESTSSLHRANRPRSIDQAESRATTSSQVIEYNARNIVLMTLLNSFLILGGLIGSSWNRPFDGVTASSSSSSFGFPFKRNDYGSRRNKRKLLDNQRNNRYSPYNHNKYHDSIKPIDDLQSLMSTIHQQTSSSFDREKDFPNFSIIKLKDLQQHHHPRPHLQQSIFTDDDIVGNVVLNDQLIVPRSSSTSLIRRRQDDYSNDDDSVIIENDLVECLRSNQCSKNHRISSKSISKIGRNVFGLLKNDANSVQKVRNPFNLNFPMSENLYKKPAANKDIATKID</sequence>
<evidence type="ECO:0000313" key="4">
    <source>
        <dbReference type="Proteomes" id="UP000070412"/>
    </source>
</evidence>
<dbReference type="EnsemblMetazoa" id="SSS_7488s_mrna">
    <property type="protein sequence ID" value="KAF7487910.1"/>
    <property type="gene ID" value="SSS_7488"/>
</dbReference>
<feature type="compositionally biased region" description="Polar residues" evidence="1">
    <location>
        <begin position="195"/>
        <end position="205"/>
    </location>
</feature>
<keyword evidence="4" id="KW-1185">Reference proteome</keyword>
<gene>
    <name evidence="2" type="ORF">SSS_7488</name>
</gene>
<reference evidence="2" key="2">
    <citation type="submission" date="2020-01" db="EMBL/GenBank/DDBJ databases">
        <authorList>
            <person name="Korhonen P.K.K."/>
            <person name="Guangxu M.G."/>
            <person name="Wang T.W."/>
            <person name="Stroehlein A.J.S."/>
            <person name="Young N.D."/>
            <person name="Ang C.-S.A."/>
            <person name="Fernando D.W.F."/>
            <person name="Lu H.L."/>
            <person name="Taylor S.T."/>
            <person name="Ehtesham M.E.M."/>
            <person name="Najaraj S.H.N."/>
            <person name="Harsha G.H.G."/>
            <person name="Madugundu A.M."/>
            <person name="Renuse S.R."/>
            <person name="Holt D.H."/>
            <person name="Pandey A.P."/>
            <person name="Papenfuss A.P."/>
            <person name="Gasser R.B.G."/>
            <person name="Fischer K.F."/>
        </authorList>
    </citation>
    <scope>NUCLEOTIDE SEQUENCE</scope>
    <source>
        <strain evidence="2">SSS_KF_BRIS2020</strain>
    </source>
</reference>